<dbReference type="AlphaFoldDB" id="A0A4Z2EWX7"/>
<feature type="region of interest" description="Disordered" evidence="1">
    <location>
        <begin position="137"/>
        <end position="312"/>
    </location>
</feature>
<feature type="compositionally biased region" description="Basic residues" evidence="1">
    <location>
        <begin position="158"/>
        <end position="170"/>
    </location>
</feature>
<comment type="caution">
    <text evidence="2">The sequence shown here is derived from an EMBL/GenBank/DDBJ whole genome shotgun (WGS) entry which is preliminary data.</text>
</comment>
<feature type="compositionally biased region" description="Basic residues" evidence="1">
    <location>
        <begin position="198"/>
        <end position="208"/>
    </location>
</feature>
<evidence type="ECO:0000256" key="1">
    <source>
        <dbReference type="SAM" id="MobiDB-lite"/>
    </source>
</evidence>
<reference evidence="2 3" key="1">
    <citation type="submission" date="2019-03" db="EMBL/GenBank/DDBJ databases">
        <title>First draft genome of Liparis tanakae, snailfish: a comprehensive survey of snailfish specific genes.</title>
        <authorList>
            <person name="Kim W."/>
            <person name="Song I."/>
            <person name="Jeong J.-H."/>
            <person name="Kim D."/>
            <person name="Kim S."/>
            <person name="Ryu S."/>
            <person name="Song J.Y."/>
            <person name="Lee S.K."/>
        </authorList>
    </citation>
    <scope>NUCLEOTIDE SEQUENCE [LARGE SCALE GENOMIC DNA]</scope>
    <source>
        <tissue evidence="2">Muscle</tissue>
    </source>
</reference>
<protein>
    <submittedName>
        <fullName evidence="2">Uncharacterized protein</fullName>
    </submittedName>
</protein>
<feature type="compositionally biased region" description="Low complexity" evidence="1">
    <location>
        <begin position="214"/>
        <end position="228"/>
    </location>
</feature>
<gene>
    <name evidence="2" type="ORF">EYF80_057082</name>
</gene>
<keyword evidence="3" id="KW-1185">Reference proteome</keyword>
<name>A0A4Z2EWX7_9TELE</name>
<evidence type="ECO:0000313" key="3">
    <source>
        <dbReference type="Proteomes" id="UP000314294"/>
    </source>
</evidence>
<dbReference type="EMBL" id="SRLO01002514">
    <property type="protein sequence ID" value="TNN32752.1"/>
    <property type="molecule type" value="Genomic_DNA"/>
</dbReference>
<organism evidence="2 3">
    <name type="scientific">Liparis tanakae</name>
    <name type="common">Tanaka's snailfish</name>
    <dbReference type="NCBI Taxonomy" id="230148"/>
    <lineage>
        <taxon>Eukaryota</taxon>
        <taxon>Metazoa</taxon>
        <taxon>Chordata</taxon>
        <taxon>Craniata</taxon>
        <taxon>Vertebrata</taxon>
        <taxon>Euteleostomi</taxon>
        <taxon>Actinopterygii</taxon>
        <taxon>Neopterygii</taxon>
        <taxon>Teleostei</taxon>
        <taxon>Neoteleostei</taxon>
        <taxon>Acanthomorphata</taxon>
        <taxon>Eupercaria</taxon>
        <taxon>Perciformes</taxon>
        <taxon>Cottioidei</taxon>
        <taxon>Cottales</taxon>
        <taxon>Liparidae</taxon>
        <taxon>Liparis</taxon>
    </lineage>
</organism>
<evidence type="ECO:0000313" key="2">
    <source>
        <dbReference type="EMBL" id="TNN32752.1"/>
    </source>
</evidence>
<proteinExistence type="predicted"/>
<sequence>MRVPEGHSVSGQTRTHYLSRRLTRRSIPFHQAAPPGPRITAERRAPGGRRPSAARRPIRSDCIAQRLSRLHGDRGLILQDESRKCLPTAEGRGSRDAPVSSRYPPGILHCAAPDRLLLPGPRADGLSVLTTVGSALRPPAVPRSPPGWDAAAAAASRRLPRPVRGLRRPGTRTPRTMLTDFTVAARVGDRQNSSQPRRFGRKTRRSQRVKRESAAPGSRAPRAAAGSRGAAGGEGQPGSRSTPRGRGAAGQPGSRSTRGGNRGAAPRRWGEGQPGSRWWGEGAGEPLVGRGSRGAAGGEREPGSRSTPVGSGSLTVVLACPSACVVVDA</sequence>
<dbReference type="Proteomes" id="UP000314294">
    <property type="component" value="Unassembled WGS sequence"/>
</dbReference>
<feature type="region of interest" description="Disordered" evidence="1">
    <location>
        <begin position="1"/>
        <end position="57"/>
    </location>
</feature>
<accession>A0A4Z2EWX7</accession>